<feature type="compositionally biased region" description="Basic and acidic residues" evidence="1">
    <location>
        <begin position="381"/>
        <end position="397"/>
    </location>
</feature>
<evidence type="ECO:0000256" key="1">
    <source>
        <dbReference type="SAM" id="MobiDB-lite"/>
    </source>
</evidence>
<dbReference type="Pfam" id="PF15045">
    <property type="entry name" value="Clathrin_bdg"/>
    <property type="match status" value="1"/>
</dbReference>
<accession>A0AAJ7IT97</accession>
<dbReference type="GO" id="GO:0032588">
    <property type="term" value="C:trans-Golgi network membrane"/>
    <property type="evidence" value="ECO:0007669"/>
    <property type="project" value="InterPro"/>
</dbReference>
<feature type="region of interest" description="Disordered" evidence="1">
    <location>
        <begin position="600"/>
        <end position="634"/>
    </location>
</feature>
<feature type="region of interest" description="Disordered" evidence="1">
    <location>
        <begin position="378"/>
        <end position="399"/>
    </location>
</feature>
<feature type="compositionally biased region" description="Polar residues" evidence="1">
    <location>
        <begin position="37"/>
        <end position="61"/>
    </location>
</feature>
<feature type="compositionally biased region" description="Basic and acidic residues" evidence="1">
    <location>
        <begin position="666"/>
        <end position="676"/>
    </location>
</feature>
<dbReference type="GeneID" id="108622561"/>
<feature type="domain" description="Aftiphilin clathrin-binding box" evidence="2">
    <location>
        <begin position="466"/>
        <end position="536"/>
    </location>
</feature>
<dbReference type="InterPro" id="IPR029205">
    <property type="entry name" value="Clathrin-bd"/>
</dbReference>
<keyword evidence="3" id="KW-1185">Reference proteome</keyword>
<reference evidence="4" key="1">
    <citation type="submission" date="2025-08" db="UniProtKB">
        <authorList>
            <consortium name="RefSeq"/>
        </authorList>
    </citation>
    <scope>IDENTIFICATION</scope>
    <source>
        <tissue evidence="4">Whole body</tissue>
    </source>
</reference>
<feature type="compositionally biased region" description="Basic and acidic residues" evidence="1">
    <location>
        <begin position="620"/>
        <end position="631"/>
    </location>
</feature>
<feature type="compositionally biased region" description="Polar residues" evidence="1">
    <location>
        <begin position="223"/>
        <end position="233"/>
    </location>
</feature>
<feature type="region of interest" description="Disordered" evidence="1">
    <location>
        <begin position="278"/>
        <end position="317"/>
    </location>
</feature>
<dbReference type="AlphaFoldDB" id="A0AAJ7IT97"/>
<feature type="region of interest" description="Disordered" evidence="1">
    <location>
        <begin position="532"/>
        <end position="558"/>
    </location>
</feature>
<feature type="compositionally biased region" description="Basic and acidic residues" evidence="1">
    <location>
        <begin position="291"/>
        <end position="306"/>
    </location>
</feature>
<feature type="compositionally biased region" description="Basic and acidic residues" evidence="1">
    <location>
        <begin position="234"/>
        <end position="260"/>
    </location>
</feature>
<dbReference type="GO" id="GO:0030276">
    <property type="term" value="F:clathrin binding"/>
    <property type="evidence" value="ECO:0007669"/>
    <property type="project" value="InterPro"/>
</dbReference>
<dbReference type="KEGG" id="ccal:108622561"/>
<dbReference type="InterPro" id="IPR046359">
    <property type="entry name" value="Aftin-like"/>
</dbReference>
<dbReference type="PANTHER" id="PTHR16156:SF10">
    <property type="entry name" value="AFTIPHILIN-RELATED"/>
    <property type="match status" value="1"/>
</dbReference>
<dbReference type="RefSeq" id="XP_017875988.1">
    <property type="nucleotide sequence ID" value="XM_018020499.2"/>
</dbReference>
<gene>
    <name evidence="4" type="primary">LOC108622561</name>
</gene>
<feature type="region of interest" description="Disordered" evidence="1">
    <location>
        <begin position="125"/>
        <end position="186"/>
    </location>
</feature>
<feature type="compositionally biased region" description="Low complexity" evidence="1">
    <location>
        <begin position="144"/>
        <end position="157"/>
    </location>
</feature>
<sequence>MAFPPLVSSTPPPLDNFGDSEEDEFGDFATGGIDGLSVSSDSPQKLITPIQTPLPSQNASPKVNGIPDTPRKTPVKPWTCVNTMCPCVKPTITEDVLILEKINDTVSNIKLKTDDENVETVVEESKKNIENNNNKEDAAERTISSASNLASEGSSLASEREASPNPEDVEPLSLDFGDPTVPPDAVQPVEDEFYDYEEFETAESWIPSNDAFSEFKFAESENTLNNASSLSRDSNVDDKKDLDVDLENEKPKLDERHVENSEDAFEFGDFEDSKFPSVEHSSFPVEGELLDDSKPDFSSRETKDEAVSFGEGKSVRAENSQTLPVISRCSSEEFGDFKYDTASFEAPQMEFSGFTEATENREEALVQDDDFGDFANFSEHTQPERVDETNVPERRGDDDDFGDFNDFETAFEQLAVEPPQISLKESICRIENKNAANKIEDIITIMFPLDSEQGEIEIEALITQVDKVWQSIKNVEETNALTYQWANSSSNNVLLNSLGIDSRNICLQLFGPRWNPNVPRFAANLGFTPLEPIKAMPESQPTASSSNKTQTSTNSEEVPAAQFDWNSSGLVNPLEASGGLSALLPLDFLCPFDPLLTSHSSTNSESYHRPSSARNPINHHAPESNVSRERCNSVSKVETLDPLEIDVAKSRRSSKIIEPLPAPRSSEWKKKPEHKSSQRAVLTEKQCPTEKQFSVNEKQYASTERQFSSNDKQYLPSERSEYRGKAANKRPEHVVMDRYGRMMPIQPETAKVLNRLPDLSFLSARTLMLDRACEMGVISRKMPG</sequence>
<organism evidence="3 4">
    <name type="scientific">Ceratina calcarata</name>
    <dbReference type="NCBI Taxonomy" id="156304"/>
    <lineage>
        <taxon>Eukaryota</taxon>
        <taxon>Metazoa</taxon>
        <taxon>Ecdysozoa</taxon>
        <taxon>Arthropoda</taxon>
        <taxon>Hexapoda</taxon>
        <taxon>Insecta</taxon>
        <taxon>Pterygota</taxon>
        <taxon>Neoptera</taxon>
        <taxon>Endopterygota</taxon>
        <taxon>Hymenoptera</taxon>
        <taxon>Apocrita</taxon>
        <taxon>Aculeata</taxon>
        <taxon>Apoidea</taxon>
        <taxon>Anthophila</taxon>
        <taxon>Apidae</taxon>
        <taxon>Ceratina</taxon>
        <taxon>Zadontomerus</taxon>
    </lineage>
</organism>
<dbReference type="GO" id="GO:0030121">
    <property type="term" value="C:AP-1 adaptor complex"/>
    <property type="evidence" value="ECO:0007669"/>
    <property type="project" value="TreeGrafter"/>
</dbReference>
<evidence type="ECO:0000313" key="3">
    <source>
        <dbReference type="Proteomes" id="UP000694925"/>
    </source>
</evidence>
<dbReference type="CTD" id="41744"/>
<name>A0AAJ7IT97_9HYME</name>
<dbReference type="Proteomes" id="UP000694925">
    <property type="component" value="Unplaced"/>
</dbReference>
<feature type="compositionally biased region" description="Basic and acidic residues" evidence="1">
    <location>
        <begin position="125"/>
        <end position="140"/>
    </location>
</feature>
<evidence type="ECO:0000259" key="2">
    <source>
        <dbReference type="Pfam" id="PF15045"/>
    </source>
</evidence>
<evidence type="ECO:0000313" key="4">
    <source>
        <dbReference type="RefSeq" id="XP_017875988.1"/>
    </source>
</evidence>
<feature type="compositionally biased region" description="Low complexity" evidence="1">
    <location>
        <begin position="542"/>
        <end position="555"/>
    </location>
</feature>
<protein>
    <submittedName>
        <fullName evidence="4">Aftiphilin isoform X1</fullName>
    </submittedName>
</protein>
<proteinExistence type="predicted"/>
<feature type="region of interest" description="Disordered" evidence="1">
    <location>
        <begin position="1"/>
        <end position="70"/>
    </location>
</feature>
<dbReference type="PANTHER" id="PTHR16156">
    <property type="entry name" value="AFTIPHILIN A-RELATED"/>
    <property type="match status" value="1"/>
</dbReference>
<feature type="region of interest" description="Disordered" evidence="1">
    <location>
        <begin position="654"/>
        <end position="681"/>
    </location>
</feature>
<feature type="region of interest" description="Disordered" evidence="1">
    <location>
        <begin position="223"/>
        <end position="262"/>
    </location>
</feature>